<organism evidence="7 8">
    <name type="scientific">Candidatus Allocopromorpha excrementavium</name>
    <dbReference type="NCBI Taxonomy" id="2840741"/>
    <lineage>
        <taxon>Bacteria</taxon>
        <taxon>Bacillati</taxon>
        <taxon>Bacillota</taxon>
        <taxon>Clostridia</taxon>
        <taxon>Eubacteriales</taxon>
        <taxon>Eubacteriaceae</taxon>
        <taxon>Eubacteriaceae incertae sedis</taxon>
        <taxon>Candidatus Allocopromorpha</taxon>
    </lineage>
</organism>
<dbReference type="InterPro" id="IPR050367">
    <property type="entry name" value="APC_superfamily"/>
</dbReference>
<feature type="transmembrane region" description="Helical" evidence="6">
    <location>
        <begin position="362"/>
        <end position="380"/>
    </location>
</feature>
<gene>
    <name evidence="7" type="ORF">IAD12_06540</name>
</gene>
<feature type="transmembrane region" description="Helical" evidence="6">
    <location>
        <begin position="386"/>
        <end position="403"/>
    </location>
</feature>
<dbReference type="PIRSF" id="PIRSF006060">
    <property type="entry name" value="AA_transporter"/>
    <property type="match status" value="1"/>
</dbReference>
<keyword evidence="4 6" id="KW-1133">Transmembrane helix</keyword>
<comment type="caution">
    <text evidence="7">The sequence shown here is derived from an EMBL/GenBank/DDBJ whole genome shotgun (WGS) entry which is preliminary data.</text>
</comment>
<protein>
    <submittedName>
        <fullName evidence="7">APC family permease</fullName>
    </submittedName>
</protein>
<reference evidence="7" key="1">
    <citation type="submission" date="2020-10" db="EMBL/GenBank/DDBJ databases">
        <authorList>
            <person name="Gilroy R."/>
        </authorList>
    </citation>
    <scope>NUCLEOTIDE SEQUENCE</scope>
    <source>
        <strain evidence="7">CHK176-22527</strain>
    </source>
</reference>
<evidence type="ECO:0000313" key="8">
    <source>
        <dbReference type="Proteomes" id="UP000824159"/>
    </source>
</evidence>
<evidence type="ECO:0000256" key="5">
    <source>
        <dbReference type="ARBA" id="ARBA00023136"/>
    </source>
</evidence>
<keyword evidence="3 6" id="KW-0812">Transmembrane</keyword>
<evidence type="ECO:0000256" key="6">
    <source>
        <dbReference type="SAM" id="Phobius"/>
    </source>
</evidence>
<dbReference type="Pfam" id="PF13520">
    <property type="entry name" value="AA_permease_2"/>
    <property type="match status" value="1"/>
</dbReference>
<dbReference type="PANTHER" id="PTHR42770">
    <property type="entry name" value="AMINO ACID TRANSPORTER-RELATED"/>
    <property type="match status" value="1"/>
</dbReference>
<accession>A0A9D1HDH4</accession>
<evidence type="ECO:0000313" key="7">
    <source>
        <dbReference type="EMBL" id="HIT99893.1"/>
    </source>
</evidence>
<proteinExistence type="predicted"/>
<dbReference type="Gene3D" id="1.20.1740.10">
    <property type="entry name" value="Amino acid/polyamine transporter I"/>
    <property type="match status" value="1"/>
</dbReference>
<sequence>METKKQFKDNPVNGAEERLKELGYKQELKRGLSVPQNVVMGLANVSPVMAAFTYALAAFATVGTATAGGTLLQCINVLCIGLILGELGSVYPVSGGLYSITRYVLPKPLVFLGVFNFMIQAFIYIPAIAMGVGQYLQILFPQLPQGDMACSVISALSIIVALLIGLNSIITNSRVTQVFLILQLIVIAIFLYVCFANPQRSLGDLVFHPQVLSADGTSLEPATFGTVLMGMGIMCAAIDGYGASLGFSEETKGSCRNVGKAVFATAFLTLLLIGACDIFSMVAAPDIKDFLSADSPLLYVVESYLGPIGTTVVNVGIIIASFGCNVVLINYMARVLWTGGRDRLWPDRINNALMKVSGKSQVPWVATIVIAVVDCILVFASDIVTMITFGGMSAAVVYMLIAIGSIRSRITQKSITRPFKMPLFPVPSILVICFLCVAIASQTPSDLMIVGIILATAMLYYLLYYRPRERRESLNESGENNE</sequence>
<dbReference type="PANTHER" id="PTHR42770:SF7">
    <property type="entry name" value="MEMBRANE PROTEIN"/>
    <property type="match status" value="1"/>
</dbReference>
<feature type="transmembrane region" description="Helical" evidence="6">
    <location>
        <begin position="148"/>
        <end position="170"/>
    </location>
</feature>
<dbReference type="GO" id="GO:0005886">
    <property type="term" value="C:plasma membrane"/>
    <property type="evidence" value="ECO:0007669"/>
    <property type="project" value="UniProtKB-SubCell"/>
</dbReference>
<keyword evidence="5 6" id="KW-0472">Membrane</keyword>
<feature type="transmembrane region" description="Helical" evidence="6">
    <location>
        <begin position="38"/>
        <end position="59"/>
    </location>
</feature>
<feature type="transmembrane region" description="Helical" evidence="6">
    <location>
        <begin position="304"/>
        <end position="333"/>
    </location>
</feature>
<dbReference type="InterPro" id="IPR002293">
    <property type="entry name" value="AA/rel_permease1"/>
</dbReference>
<feature type="transmembrane region" description="Helical" evidence="6">
    <location>
        <begin position="447"/>
        <end position="465"/>
    </location>
</feature>
<dbReference type="Proteomes" id="UP000824159">
    <property type="component" value="Unassembled WGS sequence"/>
</dbReference>
<reference evidence="7" key="2">
    <citation type="journal article" date="2021" name="PeerJ">
        <title>Extensive microbial diversity within the chicken gut microbiome revealed by metagenomics and culture.</title>
        <authorList>
            <person name="Gilroy R."/>
            <person name="Ravi A."/>
            <person name="Getino M."/>
            <person name="Pursley I."/>
            <person name="Horton D.L."/>
            <person name="Alikhan N.F."/>
            <person name="Baker D."/>
            <person name="Gharbi K."/>
            <person name="Hall N."/>
            <person name="Watson M."/>
            <person name="Adriaenssens E.M."/>
            <person name="Foster-Nyarko E."/>
            <person name="Jarju S."/>
            <person name="Secka A."/>
            <person name="Antonio M."/>
            <person name="Oren A."/>
            <person name="Chaudhuri R.R."/>
            <person name="La Ragione R."/>
            <person name="Hildebrand F."/>
            <person name="Pallen M.J."/>
        </authorList>
    </citation>
    <scope>NUCLEOTIDE SEQUENCE</scope>
    <source>
        <strain evidence="7">CHK176-22527</strain>
    </source>
</reference>
<feature type="transmembrane region" description="Helical" evidence="6">
    <location>
        <begin position="71"/>
        <end position="91"/>
    </location>
</feature>
<evidence type="ECO:0000256" key="3">
    <source>
        <dbReference type="ARBA" id="ARBA00022692"/>
    </source>
</evidence>
<feature type="transmembrane region" description="Helical" evidence="6">
    <location>
        <begin position="261"/>
        <end position="284"/>
    </location>
</feature>
<name>A0A9D1HDH4_9FIRM</name>
<dbReference type="GO" id="GO:0022857">
    <property type="term" value="F:transmembrane transporter activity"/>
    <property type="evidence" value="ECO:0007669"/>
    <property type="project" value="InterPro"/>
</dbReference>
<evidence type="ECO:0000256" key="4">
    <source>
        <dbReference type="ARBA" id="ARBA00022989"/>
    </source>
</evidence>
<dbReference type="EMBL" id="DVLX01000083">
    <property type="protein sequence ID" value="HIT99893.1"/>
    <property type="molecule type" value="Genomic_DNA"/>
</dbReference>
<evidence type="ECO:0000256" key="1">
    <source>
        <dbReference type="ARBA" id="ARBA00004651"/>
    </source>
</evidence>
<comment type="subcellular location">
    <subcellularLocation>
        <location evidence="1">Cell membrane</location>
        <topology evidence="1">Multi-pass membrane protein</topology>
    </subcellularLocation>
</comment>
<feature type="transmembrane region" description="Helical" evidence="6">
    <location>
        <begin position="111"/>
        <end position="136"/>
    </location>
</feature>
<dbReference type="AlphaFoldDB" id="A0A9D1HDH4"/>
<feature type="transmembrane region" description="Helical" evidence="6">
    <location>
        <begin position="176"/>
        <end position="195"/>
    </location>
</feature>
<evidence type="ECO:0000256" key="2">
    <source>
        <dbReference type="ARBA" id="ARBA00022475"/>
    </source>
</evidence>
<keyword evidence="2" id="KW-1003">Cell membrane</keyword>
<feature type="transmembrane region" description="Helical" evidence="6">
    <location>
        <begin position="423"/>
        <end position="441"/>
    </location>
</feature>